<feature type="region of interest" description="Disordered" evidence="3">
    <location>
        <begin position="500"/>
        <end position="585"/>
    </location>
</feature>
<feature type="compositionally biased region" description="Acidic residues" evidence="3">
    <location>
        <begin position="509"/>
        <end position="536"/>
    </location>
</feature>
<feature type="compositionally biased region" description="Polar residues" evidence="3">
    <location>
        <begin position="1"/>
        <end position="35"/>
    </location>
</feature>
<feature type="region of interest" description="Disordered" evidence="3">
    <location>
        <begin position="137"/>
        <end position="233"/>
    </location>
</feature>
<dbReference type="GO" id="GO:0071513">
    <property type="term" value="C:phosphopantothenoylcysteine decarboxylase complex"/>
    <property type="evidence" value="ECO:0007669"/>
    <property type="project" value="TreeGrafter"/>
</dbReference>
<feature type="compositionally biased region" description="Acidic residues" evidence="3">
    <location>
        <begin position="543"/>
        <end position="576"/>
    </location>
</feature>
<sequence>MTDGKANSGQNMNGKQGVNLVSSLPTTQVPVSILTNKEKSKNVHDESNVDGSDNNDDQSRSNSNRRNIYKNDFGTNLRDFCFADLKQNSERTRDGHDIYVNTNVSLNNGQQSSFSPSLPSAVSFTVPEVERMPHHRYSISNKPGKQQMQQQDQQQKEQQQEKLHQEKQQEKEAKQVQEEVQKKQNERQQLIDKKERIANAIFKEKTTKEDGNTNESAVASGADKCDDEVDSPSMEKNSIVHMPGDFIYFNPKPNASKPTAAKVAQLVANSSSIHKNKEVIAPPTGPRVPFTEFFQKEDDKKFHILIGATGSVATIKVPLIIDKLFKIYGPEKISIQLIVTKPAEHFLRGLKMSTHVKIWREEDAWIFDTVNKNDASLNLNLILHHELRKWADIFLIAPLSANTLAKLANGICNNLLTSVMRDWSPLTPVLIAPAMNTFMYINPMTKKHLTGLIQDYPFIQVLKPVEKVLICGDIGMGGMREWTDIVEIVRRRINEIRKARDEETGDKEQEQEEQEGINNGNDDEDDDEEDDDEEEEAARNETASDESNDDDDDDDDDEDDEDDEDDDDDDDGDGDDDGGKGEAKV</sequence>
<dbReference type="SUPFAM" id="SSF52507">
    <property type="entry name" value="Homo-oligomeric flavin-containing Cys decarboxylases, HFCD"/>
    <property type="match status" value="1"/>
</dbReference>
<gene>
    <name evidence="5" type="primary">SUVC11G1310</name>
    <name evidence="5" type="ORF">SUVC_11G1310</name>
</gene>
<dbReference type="Gene3D" id="3.40.50.1950">
    <property type="entry name" value="Flavin prenyltransferase-like"/>
    <property type="match status" value="1"/>
</dbReference>
<evidence type="ECO:0000313" key="5">
    <source>
        <dbReference type="EMBL" id="CAI4045140.1"/>
    </source>
</evidence>
<accession>A0AA35J173</accession>
<dbReference type="Pfam" id="PF02441">
    <property type="entry name" value="Flavoprotein"/>
    <property type="match status" value="1"/>
</dbReference>
<feature type="domain" description="Flavoprotein" evidence="4">
    <location>
        <begin position="303"/>
        <end position="491"/>
    </location>
</feature>
<dbReference type="PANTHER" id="PTHR14359:SF6">
    <property type="entry name" value="PHOSPHOPANTOTHENOYLCYSTEINE DECARBOXYLASE"/>
    <property type="match status" value="1"/>
</dbReference>
<organism evidence="5 6">
    <name type="scientific">Saccharomyces uvarum</name>
    <name type="common">Yeast</name>
    <name type="synonym">Saccharomyces bayanus var. uvarum</name>
    <dbReference type="NCBI Taxonomy" id="230603"/>
    <lineage>
        <taxon>Eukaryota</taxon>
        <taxon>Fungi</taxon>
        <taxon>Dikarya</taxon>
        <taxon>Ascomycota</taxon>
        <taxon>Saccharomycotina</taxon>
        <taxon>Saccharomycetes</taxon>
        <taxon>Saccharomycetales</taxon>
        <taxon>Saccharomycetaceae</taxon>
        <taxon>Saccharomyces</taxon>
    </lineage>
</organism>
<dbReference type="GO" id="GO:0004633">
    <property type="term" value="F:phosphopantothenoylcysteine decarboxylase activity"/>
    <property type="evidence" value="ECO:0007669"/>
    <property type="project" value="TreeGrafter"/>
</dbReference>
<feature type="region of interest" description="Disordered" evidence="3">
    <location>
        <begin position="1"/>
        <end position="71"/>
    </location>
</feature>
<dbReference type="EMBL" id="OX365922">
    <property type="protein sequence ID" value="CAI4045140.1"/>
    <property type="molecule type" value="Genomic_DNA"/>
</dbReference>
<keyword evidence="1" id="KW-0173">Coenzyme A biosynthesis</keyword>
<feature type="compositionally biased region" description="Basic and acidic residues" evidence="3">
    <location>
        <begin position="36"/>
        <end position="47"/>
    </location>
</feature>
<evidence type="ECO:0000259" key="4">
    <source>
        <dbReference type="Pfam" id="PF02441"/>
    </source>
</evidence>
<proteinExistence type="inferred from homology"/>
<dbReference type="GO" id="GO:0015937">
    <property type="term" value="P:coenzyme A biosynthetic process"/>
    <property type="evidence" value="ECO:0007669"/>
    <property type="project" value="UniProtKB-KW"/>
</dbReference>
<evidence type="ECO:0000256" key="1">
    <source>
        <dbReference type="ARBA" id="ARBA00022993"/>
    </source>
</evidence>
<dbReference type="AlphaFoldDB" id="A0AA35J173"/>
<dbReference type="InterPro" id="IPR003382">
    <property type="entry name" value="Flavoprotein"/>
</dbReference>
<dbReference type="Proteomes" id="UP001162090">
    <property type="component" value="Chromosome 11"/>
</dbReference>
<feature type="compositionally biased region" description="Basic and acidic residues" evidence="3">
    <location>
        <begin position="154"/>
        <end position="211"/>
    </location>
</feature>
<evidence type="ECO:0000256" key="2">
    <source>
        <dbReference type="ARBA" id="ARBA00038350"/>
    </source>
</evidence>
<protein>
    <recommendedName>
        <fullName evidence="4">Flavoprotein domain-containing protein</fullName>
    </recommendedName>
</protein>
<dbReference type="InterPro" id="IPR036551">
    <property type="entry name" value="Flavin_trans-like"/>
</dbReference>
<comment type="similarity">
    <text evidence="2">Belongs to the HFCD (homooligomeric flavin containing Cys decarboxylase) superfamily.</text>
</comment>
<dbReference type="PANTHER" id="PTHR14359">
    <property type="entry name" value="HOMO-OLIGOMERIC FLAVIN CONTAINING CYS DECARBOXYLASE FAMILY"/>
    <property type="match status" value="1"/>
</dbReference>
<evidence type="ECO:0000256" key="3">
    <source>
        <dbReference type="SAM" id="MobiDB-lite"/>
    </source>
</evidence>
<name>A0AA35J173_SACUV</name>
<reference evidence="5" key="1">
    <citation type="submission" date="2022-10" db="EMBL/GenBank/DDBJ databases">
        <authorList>
            <person name="Byrne P K."/>
        </authorList>
    </citation>
    <scope>NUCLEOTIDE SEQUENCE</scope>
    <source>
        <strain evidence="5">CBS7001</strain>
    </source>
</reference>
<evidence type="ECO:0000313" key="6">
    <source>
        <dbReference type="Proteomes" id="UP001162090"/>
    </source>
</evidence>
<dbReference type="GO" id="GO:0010181">
    <property type="term" value="F:FMN binding"/>
    <property type="evidence" value="ECO:0007669"/>
    <property type="project" value="TreeGrafter"/>
</dbReference>